<dbReference type="RefSeq" id="WP_116757008.1">
    <property type="nucleotide sequence ID" value="NZ_JBHUEX010000001.1"/>
</dbReference>
<name>A0A2V1HVT4_9MICO</name>
<feature type="transmembrane region" description="Helical" evidence="1">
    <location>
        <begin position="102"/>
        <end position="128"/>
    </location>
</feature>
<evidence type="ECO:0000256" key="1">
    <source>
        <dbReference type="SAM" id="Phobius"/>
    </source>
</evidence>
<dbReference type="OrthoDB" id="9779233at2"/>
<keyword evidence="1" id="KW-0472">Membrane</keyword>
<organism evidence="2 3">
    <name type="scientific">Amnibacterium flavum</name>
    <dbReference type="NCBI Taxonomy" id="2173173"/>
    <lineage>
        <taxon>Bacteria</taxon>
        <taxon>Bacillati</taxon>
        <taxon>Actinomycetota</taxon>
        <taxon>Actinomycetes</taxon>
        <taxon>Micrococcales</taxon>
        <taxon>Microbacteriaceae</taxon>
        <taxon>Amnibacterium</taxon>
    </lineage>
</organism>
<proteinExistence type="predicted"/>
<evidence type="ECO:0000313" key="2">
    <source>
        <dbReference type="EMBL" id="PVZ94497.1"/>
    </source>
</evidence>
<dbReference type="PANTHER" id="PTHR32251:SF23">
    <property type="entry name" value="3-OXO-5-ALPHA-STEROID 4-DEHYDROGENASE (DUF1295)"/>
    <property type="match status" value="1"/>
</dbReference>
<dbReference type="Proteomes" id="UP000244893">
    <property type="component" value="Unassembled WGS sequence"/>
</dbReference>
<dbReference type="InterPro" id="IPR010721">
    <property type="entry name" value="UstE-like"/>
</dbReference>
<protein>
    <recommendedName>
        <fullName evidence="4">Steroid 5-alpha reductase C-terminal domain-containing protein</fullName>
    </recommendedName>
</protein>
<dbReference type="GO" id="GO:0016020">
    <property type="term" value="C:membrane"/>
    <property type="evidence" value="ECO:0007669"/>
    <property type="project" value="TreeGrafter"/>
</dbReference>
<feature type="transmembrane region" description="Helical" evidence="1">
    <location>
        <begin position="40"/>
        <end position="68"/>
    </location>
</feature>
<comment type="caution">
    <text evidence="2">The sequence shown here is derived from an EMBL/GenBank/DDBJ whole genome shotgun (WGS) entry which is preliminary data.</text>
</comment>
<dbReference type="EMBL" id="QEOP01000002">
    <property type="protein sequence ID" value="PVZ94497.1"/>
    <property type="molecule type" value="Genomic_DNA"/>
</dbReference>
<dbReference type="PANTHER" id="PTHR32251">
    <property type="entry name" value="3-OXO-5-ALPHA-STEROID 4-DEHYDROGENASE"/>
    <property type="match status" value="1"/>
</dbReference>
<feature type="transmembrane region" description="Helical" evidence="1">
    <location>
        <begin position="194"/>
        <end position="214"/>
    </location>
</feature>
<evidence type="ECO:0000313" key="3">
    <source>
        <dbReference type="Proteomes" id="UP000244893"/>
    </source>
</evidence>
<evidence type="ECO:0008006" key="4">
    <source>
        <dbReference type="Google" id="ProtNLM"/>
    </source>
</evidence>
<dbReference type="AlphaFoldDB" id="A0A2V1HVT4"/>
<accession>A0A2V1HVT4</accession>
<keyword evidence="1" id="KW-0812">Transmembrane</keyword>
<sequence>MDQLTIVMIVAAAVSAATWIASLITGDHSWVDRIWSIAPVVYGWIFAAGSGWDARVVLMASLITLWGARLTFNFARKGGYTGTEDYRWPVLRARMTRWQFELFNLVFIVGFQNTLLVLITTPLAVAAAEPGAAIGVWDVVLAVVFLVFLAGETLADQQQWDFHQRKAAERAAGREVRPGFLSTGLWRFSRHPNFFFEQAQWWVVYFFGVAAIGASGSLPFLGGVINISLIGPVLLTALFLGSSRFTEALSAGKYPEYASYQRTTSMLLPLPPRTPQTQPTT</sequence>
<feature type="transmembrane region" description="Helical" evidence="1">
    <location>
        <begin position="134"/>
        <end position="155"/>
    </location>
</feature>
<keyword evidence="1" id="KW-1133">Transmembrane helix</keyword>
<reference evidence="2 3" key="1">
    <citation type="submission" date="2018-05" db="EMBL/GenBank/DDBJ databases">
        <title>Amnibacterium sp. M8JJ-5, whole genome shotgun sequence.</title>
        <authorList>
            <person name="Tuo L."/>
        </authorList>
    </citation>
    <scope>NUCLEOTIDE SEQUENCE [LARGE SCALE GENOMIC DNA]</scope>
    <source>
        <strain evidence="2 3">M8JJ-5</strain>
    </source>
</reference>
<dbReference type="Pfam" id="PF06966">
    <property type="entry name" value="DUF1295"/>
    <property type="match status" value="1"/>
</dbReference>
<keyword evidence="3" id="KW-1185">Reference proteome</keyword>
<gene>
    <name evidence="2" type="ORF">DDQ50_12400</name>
</gene>
<dbReference type="Gene3D" id="1.20.120.1630">
    <property type="match status" value="1"/>
</dbReference>